<dbReference type="InterPro" id="IPR011990">
    <property type="entry name" value="TPR-like_helical_dom_sf"/>
</dbReference>
<dbReference type="NCBIfam" id="TIGR00756">
    <property type="entry name" value="PPR"/>
    <property type="match status" value="2"/>
</dbReference>
<dbReference type="Proteomes" id="UP001415857">
    <property type="component" value="Unassembled WGS sequence"/>
</dbReference>
<evidence type="ECO:0008006" key="6">
    <source>
        <dbReference type="Google" id="ProtNLM"/>
    </source>
</evidence>
<feature type="repeat" description="PPR" evidence="3">
    <location>
        <begin position="410"/>
        <end position="444"/>
    </location>
</feature>
<evidence type="ECO:0000313" key="4">
    <source>
        <dbReference type="EMBL" id="KAK9279576.1"/>
    </source>
</evidence>
<dbReference type="GO" id="GO:0003729">
    <property type="term" value="F:mRNA binding"/>
    <property type="evidence" value="ECO:0007669"/>
    <property type="project" value="TreeGrafter"/>
</dbReference>
<evidence type="ECO:0000256" key="2">
    <source>
        <dbReference type="ARBA" id="ARBA00022737"/>
    </source>
</evidence>
<dbReference type="PANTHER" id="PTHR47933:SF23">
    <property type="entry name" value="OS02G0468500 PROTEIN"/>
    <property type="match status" value="1"/>
</dbReference>
<dbReference type="Pfam" id="PF01535">
    <property type="entry name" value="PPR"/>
    <property type="match status" value="1"/>
</dbReference>
<protein>
    <recommendedName>
        <fullName evidence="6">Pentatricopeptide repeat-containing protein</fullName>
    </recommendedName>
</protein>
<keyword evidence="2" id="KW-0677">Repeat</keyword>
<keyword evidence="5" id="KW-1185">Reference proteome</keyword>
<dbReference type="AlphaFoldDB" id="A0AAP0RK06"/>
<dbReference type="InterPro" id="IPR002885">
    <property type="entry name" value="PPR_rpt"/>
</dbReference>
<reference evidence="4 5" key="1">
    <citation type="journal article" date="2024" name="Plant J.">
        <title>Genome sequences and population genomics reveal climatic adaptation and genomic divergence between two closely related sweetgum species.</title>
        <authorList>
            <person name="Xu W.Q."/>
            <person name="Ren C.Q."/>
            <person name="Zhang X.Y."/>
            <person name="Comes H.P."/>
            <person name="Liu X.H."/>
            <person name="Li Y.G."/>
            <person name="Kettle C.J."/>
            <person name="Jalonen R."/>
            <person name="Gaisberger H."/>
            <person name="Ma Y.Z."/>
            <person name="Qiu Y.X."/>
        </authorList>
    </citation>
    <scope>NUCLEOTIDE SEQUENCE [LARGE SCALE GENOMIC DNA]</scope>
    <source>
        <strain evidence="4">Hangzhou</strain>
    </source>
</reference>
<dbReference type="Pfam" id="PF13041">
    <property type="entry name" value="PPR_2"/>
    <property type="match status" value="1"/>
</dbReference>
<dbReference type="PANTHER" id="PTHR47933">
    <property type="entry name" value="PENTATRICOPEPTIDE REPEAT-CONTAINING PROTEIN 1, MITOCHONDRIAL"/>
    <property type="match status" value="1"/>
</dbReference>
<gene>
    <name evidence="4" type="ORF">L1049_013255</name>
</gene>
<evidence type="ECO:0000313" key="5">
    <source>
        <dbReference type="Proteomes" id="UP001415857"/>
    </source>
</evidence>
<accession>A0AAP0RK06</accession>
<comment type="caution">
    <text evidence="4">The sequence shown here is derived from an EMBL/GenBank/DDBJ whole genome shotgun (WGS) entry which is preliminary data.</text>
</comment>
<organism evidence="4 5">
    <name type="scientific">Liquidambar formosana</name>
    <name type="common">Formosan gum</name>
    <dbReference type="NCBI Taxonomy" id="63359"/>
    <lineage>
        <taxon>Eukaryota</taxon>
        <taxon>Viridiplantae</taxon>
        <taxon>Streptophyta</taxon>
        <taxon>Embryophyta</taxon>
        <taxon>Tracheophyta</taxon>
        <taxon>Spermatophyta</taxon>
        <taxon>Magnoliopsida</taxon>
        <taxon>eudicotyledons</taxon>
        <taxon>Gunneridae</taxon>
        <taxon>Pentapetalae</taxon>
        <taxon>Saxifragales</taxon>
        <taxon>Altingiaceae</taxon>
        <taxon>Liquidambar</taxon>
    </lineage>
</organism>
<comment type="similarity">
    <text evidence="1">Belongs to the PPR family. P subfamily.</text>
</comment>
<evidence type="ECO:0000256" key="1">
    <source>
        <dbReference type="ARBA" id="ARBA00007626"/>
    </source>
</evidence>
<name>A0AAP0RK06_LIQFO</name>
<dbReference type="EMBL" id="JBBPBK010000008">
    <property type="protein sequence ID" value="KAK9279576.1"/>
    <property type="molecule type" value="Genomic_DNA"/>
</dbReference>
<proteinExistence type="inferred from homology"/>
<evidence type="ECO:0000256" key="3">
    <source>
        <dbReference type="PROSITE-ProRule" id="PRU00708"/>
    </source>
</evidence>
<dbReference type="Gene3D" id="1.25.40.10">
    <property type="entry name" value="Tetratricopeptide repeat domain"/>
    <property type="match status" value="2"/>
</dbReference>
<sequence>MIQVHTYHLMFHQISSSNHMIQMLFRNPSHSRNYRHFFIRSYINQIFFRNPSHSGNFHQIFGRNSMNQFFSRNPSHSYFRYFKTLINDTHLTSALPNNYPIFSCNFHLFDSTLRFEHLLTHTHVGTNPKIHSNDYMYRYTRLSLYSSYSNNAPSRSFRRRRSKRLKASSKLSLDEAQFNRAVSQLPPRFTSEELCNVITLQDDPLVCLELFNWASQQPRFRHDVCTYHITIKKLGAAQLYQEMDDVVNQVLAVPCIGSEALYNTMIYFFTEARKLTRAVNIFKHMGSSRNLDIRPSIRTYNLLFAALLSRGSNSYINHMYMETIRCLFKQMVNDKIEPDIFALNSMIKGYVLSLHVNDALRIFHQMGTVYNCLPNSHSYDYLIHGLCSQGRTNNAREFCNEMKKKGFVPSRKSYNSLVNALALSGEVEEAVSHLWEMTEKHRSADFITYRTVLDEICQAWKGWRSHEVVKGVARERPCGWAYL</sequence>
<dbReference type="Pfam" id="PF13812">
    <property type="entry name" value="PPR_3"/>
    <property type="match status" value="1"/>
</dbReference>
<dbReference type="InterPro" id="IPR051240">
    <property type="entry name" value="Mito_RNA-Proc/Resp"/>
</dbReference>
<dbReference type="PROSITE" id="PS51375">
    <property type="entry name" value="PPR"/>
    <property type="match status" value="2"/>
</dbReference>
<feature type="repeat" description="PPR" evidence="3">
    <location>
        <begin position="375"/>
        <end position="409"/>
    </location>
</feature>